<comment type="caution">
    <text evidence="1">The sequence shown here is derived from an EMBL/GenBank/DDBJ whole genome shotgun (WGS) entry which is preliminary data.</text>
</comment>
<dbReference type="Proteomes" id="UP001501410">
    <property type="component" value="Unassembled WGS sequence"/>
</dbReference>
<dbReference type="RefSeq" id="WP_344824393.1">
    <property type="nucleotide sequence ID" value="NZ_BAABEZ010000022.1"/>
</dbReference>
<accession>A0ABP8MQU3</accession>
<evidence type="ECO:0000313" key="2">
    <source>
        <dbReference type="Proteomes" id="UP001501410"/>
    </source>
</evidence>
<proteinExistence type="predicted"/>
<organism evidence="1 2">
    <name type="scientific">Rurimicrobium arvi</name>
    <dbReference type="NCBI Taxonomy" id="2049916"/>
    <lineage>
        <taxon>Bacteria</taxon>
        <taxon>Pseudomonadati</taxon>
        <taxon>Bacteroidota</taxon>
        <taxon>Chitinophagia</taxon>
        <taxon>Chitinophagales</taxon>
        <taxon>Chitinophagaceae</taxon>
        <taxon>Rurimicrobium</taxon>
    </lineage>
</organism>
<dbReference type="Pfam" id="PF12903">
    <property type="entry name" value="DUF3830"/>
    <property type="match status" value="1"/>
</dbReference>
<evidence type="ECO:0008006" key="3">
    <source>
        <dbReference type="Google" id="ProtNLM"/>
    </source>
</evidence>
<dbReference type="Gene3D" id="2.40.100.20">
    <property type="match status" value="1"/>
</dbReference>
<keyword evidence="2" id="KW-1185">Reference proteome</keyword>
<dbReference type="EMBL" id="BAABEZ010000022">
    <property type="protein sequence ID" value="GAA4453345.1"/>
    <property type="molecule type" value="Genomic_DNA"/>
</dbReference>
<reference evidence="2" key="1">
    <citation type="journal article" date="2019" name="Int. J. Syst. Evol. Microbiol.">
        <title>The Global Catalogue of Microorganisms (GCM) 10K type strain sequencing project: providing services to taxonomists for standard genome sequencing and annotation.</title>
        <authorList>
            <consortium name="The Broad Institute Genomics Platform"/>
            <consortium name="The Broad Institute Genome Sequencing Center for Infectious Disease"/>
            <person name="Wu L."/>
            <person name="Ma J."/>
        </authorList>
    </citation>
    <scope>NUCLEOTIDE SEQUENCE [LARGE SCALE GENOMIC DNA]</scope>
    <source>
        <strain evidence="2">JCM 31921</strain>
    </source>
</reference>
<protein>
    <recommendedName>
        <fullName evidence="3">DUF3830 family protein</fullName>
    </recommendedName>
</protein>
<gene>
    <name evidence="1" type="ORF">GCM10023092_13520</name>
</gene>
<sequence>MSGFKISTSDKREIHFDLYLDAAPATCKAFLGILPFTRIFYHARISGEEIWIDDVPPLHIIQENASVFTEPGEVVFGPAAPARCKTANCFGIYYGTGKGLDACNIFARVRESDRILLRQLGEAIWKHGAQELTLSAT</sequence>
<dbReference type="InterPro" id="IPR024532">
    <property type="entry name" value="DUF3830"/>
</dbReference>
<name>A0ABP8MQU3_9BACT</name>
<evidence type="ECO:0000313" key="1">
    <source>
        <dbReference type="EMBL" id="GAA4453345.1"/>
    </source>
</evidence>